<dbReference type="AlphaFoldDB" id="A0A846UAJ0"/>
<protein>
    <recommendedName>
        <fullName evidence="1">RNA-directed DNA polymerase</fullName>
        <ecNumber evidence="1">2.7.7.49</ecNumber>
    </recommendedName>
</protein>
<comment type="caution">
    <text evidence="11">The sequence shown here is derived from an EMBL/GenBank/DDBJ whole genome shotgun (WGS) entry which is preliminary data.</text>
</comment>
<evidence type="ECO:0000256" key="1">
    <source>
        <dbReference type="ARBA" id="ARBA00012493"/>
    </source>
</evidence>
<dbReference type="GO" id="GO:0003964">
    <property type="term" value="F:RNA-directed DNA polymerase activity"/>
    <property type="evidence" value="ECO:0007669"/>
    <property type="project" value="UniProtKB-KW"/>
</dbReference>
<proteinExistence type="inferred from homology"/>
<comment type="catalytic activity">
    <reaction evidence="9">
        <text>DNA(n) + a 2'-deoxyribonucleoside 5'-triphosphate = DNA(n+1) + diphosphate</text>
        <dbReference type="Rhea" id="RHEA:22508"/>
        <dbReference type="Rhea" id="RHEA-COMP:17339"/>
        <dbReference type="Rhea" id="RHEA-COMP:17340"/>
        <dbReference type="ChEBI" id="CHEBI:33019"/>
        <dbReference type="ChEBI" id="CHEBI:61560"/>
        <dbReference type="ChEBI" id="CHEBI:173112"/>
        <dbReference type="EC" id="2.7.7.49"/>
    </reaction>
</comment>
<dbReference type="EMBL" id="JAAVUN010000029">
    <property type="protein sequence ID" value="NKE10536.1"/>
    <property type="molecule type" value="Genomic_DNA"/>
</dbReference>
<dbReference type="InterPro" id="IPR043502">
    <property type="entry name" value="DNA/RNA_pol_sf"/>
</dbReference>
<dbReference type="CDD" id="cd03487">
    <property type="entry name" value="RT_Bac_retron_II"/>
    <property type="match status" value="1"/>
</dbReference>
<keyword evidence="2" id="KW-0808">Transferase</keyword>
<evidence type="ECO:0000256" key="4">
    <source>
        <dbReference type="ARBA" id="ARBA00022723"/>
    </source>
</evidence>
<keyword evidence="4" id="KW-0479">Metal-binding</keyword>
<dbReference type="PANTHER" id="PTHR34047:SF7">
    <property type="entry name" value="RNA-DIRECTED DNA POLYMERASE"/>
    <property type="match status" value="1"/>
</dbReference>
<dbReference type="Pfam" id="PF00078">
    <property type="entry name" value="RVT_1"/>
    <property type="match status" value="1"/>
</dbReference>
<evidence type="ECO:0000256" key="9">
    <source>
        <dbReference type="ARBA" id="ARBA00048173"/>
    </source>
</evidence>
<gene>
    <name evidence="11" type="ORF">GTW58_11470</name>
</gene>
<dbReference type="Proteomes" id="UP000521379">
    <property type="component" value="Unassembled WGS sequence"/>
</dbReference>
<dbReference type="PRINTS" id="PR00866">
    <property type="entry name" value="RNADNAPOLMS"/>
</dbReference>
<sequence length="372" mass="41920">MNHSSPHHYSRAGREAGVSESVVRAALAQSHLIEESGSFPILSLGHLAHLSGAPYLYLREIVQRVRDPYQDISQRKKSGGTRPISAPEPVLMDVHRFILDRALASVPLHPASFAYTRGRNIKQCAERHLGAKWLFKFDITNFFGQVKEPSVFRVFRRQGYSRLVSLELTRICTRAPLSKNLGSRSRYDVIPSYSVDQRGWLPQGAPTSGALSNAVAAPLDHDLTSLADRHGLVYSRYSDDMFFSAGQGFSRPKAKALVREVDRTVQRHRFLLHRKKTRVIPPGARHIVLGLLVDSGQVRLLPEFRRRVEVHIRGVGRFGLDSHVEHRGFRSMFSFISHVDGCLAFASSVEPDWAESCRVRWEAVLKDQGFPI</sequence>
<evidence type="ECO:0000256" key="8">
    <source>
        <dbReference type="ARBA" id="ARBA00034120"/>
    </source>
</evidence>
<keyword evidence="3" id="KW-0548">Nucleotidyltransferase</keyword>
<dbReference type="InterPro" id="IPR000477">
    <property type="entry name" value="RT_dom"/>
</dbReference>
<organism evidence="11 12">
    <name type="scientific">Kocuria subflava</name>
    <dbReference type="NCBI Taxonomy" id="1736139"/>
    <lineage>
        <taxon>Bacteria</taxon>
        <taxon>Bacillati</taxon>
        <taxon>Actinomycetota</taxon>
        <taxon>Actinomycetes</taxon>
        <taxon>Micrococcales</taxon>
        <taxon>Micrococcaceae</taxon>
        <taxon>Kocuria</taxon>
    </lineage>
</organism>
<name>A0A846UAJ0_9MICC</name>
<comment type="similarity">
    <text evidence="8">Belongs to the bacterial reverse transcriptase family.</text>
</comment>
<dbReference type="EC" id="2.7.7.49" evidence="1"/>
<keyword evidence="12" id="KW-1185">Reference proteome</keyword>
<keyword evidence="6 11" id="KW-0695">RNA-directed DNA polymerase</keyword>
<evidence type="ECO:0000256" key="5">
    <source>
        <dbReference type="ARBA" id="ARBA00022842"/>
    </source>
</evidence>
<dbReference type="RefSeq" id="WP_119933593.1">
    <property type="nucleotide sequence ID" value="NZ_JAAVUN010000029.1"/>
</dbReference>
<dbReference type="SUPFAM" id="SSF56672">
    <property type="entry name" value="DNA/RNA polymerases"/>
    <property type="match status" value="1"/>
</dbReference>
<evidence type="ECO:0000313" key="11">
    <source>
        <dbReference type="EMBL" id="NKE10536.1"/>
    </source>
</evidence>
<dbReference type="PANTHER" id="PTHR34047">
    <property type="entry name" value="NUCLEAR INTRON MATURASE 1, MITOCHONDRIAL-RELATED"/>
    <property type="match status" value="1"/>
</dbReference>
<dbReference type="GO" id="GO:0051607">
    <property type="term" value="P:defense response to virus"/>
    <property type="evidence" value="ECO:0007669"/>
    <property type="project" value="UniProtKB-KW"/>
</dbReference>
<evidence type="ECO:0000259" key="10">
    <source>
        <dbReference type="PROSITE" id="PS50878"/>
    </source>
</evidence>
<dbReference type="GO" id="GO:0003723">
    <property type="term" value="F:RNA binding"/>
    <property type="evidence" value="ECO:0007669"/>
    <property type="project" value="InterPro"/>
</dbReference>
<evidence type="ECO:0000313" key="12">
    <source>
        <dbReference type="Proteomes" id="UP000521379"/>
    </source>
</evidence>
<evidence type="ECO:0000256" key="7">
    <source>
        <dbReference type="ARBA" id="ARBA00023118"/>
    </source>
</evidence>
<keyword evidence="7" id="KW-0051">Antiviral defense</keyword>
<evidence type="ECO:0000256" key="2">
    <source>
        <dbReference type="ARBA" id="ARBA00022679"/>
    </source>
</evidence>
<evidence type="ECO:0000256" key="6">
    <source>
        <dbReference type="ARBA" id="ARBA00022918"/>
    </source>
</evidence>
<feature type="domain" description="Reverse transcriptase" evidence="10">
    <location>
        <begin position="55"/>
        <end position="293"/>
    </location>
</feature>
<reference evidence="11 12" key="1">
    <citation type="submission" date="2020-02" db="EMBL/GenBank/DDBJ databases">
        <authorList>
            <person name="Sun Q."/>
        </authorList>
    </citation>
    <scope>NUCLEOTIDE SEQUENCE [LARGE SCALE GENOMIC DNA]</scope>
    <source>
        <strain evidence="11 12">YIM 13062</strain>
    </source>
</reference>
<accession>A0A846UAJ0</accession>
<dbReference type="GO" id="GO:0046872">
    <property type="term" value="F:metal ion binding"/>
    <property type="evidence" value="ECO:0007669"/>
    <property type="project" value="UniProtKB-KW"/>
</dbReference>
<dbReference type="InterPro" id="IPR051083">
    <property type="entry name" value="GrpII_Intron_Splice-Mob/Def"/>
</dbReference>
<evidence type="ECO:0000256" key="3">
    <source>
        <dbReference type="ARBA" id="ARBA00022695"/>
    </source>
</evidence>
<dbReference type="InterPro" id="IPR000123">
    <property type="entry name" value="Reverse_transcriptase_msDNA"/>
</dbReference>
<dbReference type="PROSITE" id="PS50878">
    <property type="entry name" value="RT_POL"/>
    <property type="match status" value="1"/>
</dbReference>
<keyword evidence="5" id="KW-0460">Magnesium</keyword>